<dbReference type="Pfam" id="PF02321">
    <property type="entry name" value="OEP"/>
    <property type="match status" value="2"/>
</dbReference>
<accession>A0AAE3M2J1</accession>
<dbReference type="PANTHER" id="PTHR30026">
    <property type="entry name" value="OUTER MEMBRANE PROTEIN TOLC"/>
    <property type="match status" value="1"/>
</dbReference>
<dbReference type="InterPro" id="IPR051906">
    <property type="entry name" value="TolC-like"/>
</dbReference>
<keyword evidence="6" id="KW-0472">Membrane</keyword>
<comment type="similarity">
    <text evidence="2">Belongs to the outer membrane factor (OMF) (TC 1.B.17) family.</text>
</comment>
<evidence type="ECO:0000256" key="7">
    <source>
        <dbReference type="ARBA" id="ARBA00023237"/>
    </source>
</evidence>
<protein>
    <submittedName>
        <fullName evidence="9">TolC family protein</fullName>
    </submittedName>
</protein>
<keyword evidence="4" id="KW-1134">Transmembrane beta strand</keyword>
<evidence type="ECO:0000256" key="3">
    <source>
        <dbReference type="ARBA" id="ARBA00022448"/>
    </source>
</evidence>
<evidence type="ECO:0000256" key="4">
    <source>
        <dbReference type="ARBA" id="ARBA00022452"/>
    </source>
</evidence>
<keyword evidence="10" id="KW-1185">Reference proteome</keyword>
<evidence type="ECO:0000256" key="8">
    <source>
        <dbReference type="SAM" id="SignalP"/>
    </source>
</evidence>
<sequence>MINNIKPIIILLMVTAFCSSSFSQKALSLQETRDIALEFNKILKISSQQKIAAESQKKAAFTNYMPKIEANGTAMYFPTMENMEVPAMTLPSASDHTAASDAWFPGLNLETENLAVISAGVNLVQPIYAGGKIRLANKMTSTGVEIAEQAYQLKEAEVILQTDEAYWNLSAMNEKVKLAQKYVLMLDSLEGTLNDSYELGLVPKSEKLRVTVNKNDAELNLLRARNAYRIMQMNLCRIIGLPLNTEIEITEQLNDSLQLPDFMDGTSQAIANRQELQILDGQKRISEYQKKMTNADFMPELGAQVGYQHYKIGDLLDEGDFTVAASLIVPIFHWNERKHKSAEAKANLNQAMLELSNTQDLIQLEVQQVQIQLQEGYQYILLSQKNKLEAKESLEETSASFEVGLNTTTDLLNAQAAWQDAVAQEIEALTQFEVLKTKYKKVIGLL</sequence>
<dbReference type="EMBL" id="JAPDPJ010000009">
    <property type="protein sequence ID" value="MCW3786022.1"/>
    <property type="molecule type" value="Genomic_DNA"/>
</dbReference>
<dbReference type="GO" id="GO:0015288">
    <property type="term" value="F:porin activity"/>
    <property type="evidence" value="ECO:0007669"/>
    <property type="project" value="TreeGrafter"/>
</dbReference>
<evidence type="ECO:0000313" key="10">
    <source>
        <dbReference type="Proteomes" id="UP001209229"/>
    </source>
</evidence>
<comment type="caution">
    <text evidence="9">The sequence shown here is derived from an EMBL/GenBank/DDBJ whole genome shotgun (WGS) entry which is preliminary data.</text>
</comment>
<evidence type="ECO:0000256" key="6">
    <source>
        <dbReference type="ARBA" id="ARBA00023136"/>
    </source>
</evidence>
<evidence type="ECO:0000256" key="2">
    <source>
        <dbReference type="ARBA" id="ARBA00007613"/>
    </source>
</evidence>
<dbReference type="GO" id="GO:0015562">
    <property type="term" value="F:efflux transmembrane transporter activity"/>
    <property type="evidence" value="ECO:0007669"/>
    <property type="project" value="InterPro"/>
</dbReference>
<dbReference type="Gene3D" id="1.20.1600.10">
    <property type="entry name" value="Outer membrane efflux proteins (OEP)"/>
    <property type="match status" value="1"/>
</dbReference>
<dbReference type="InterPro" id="IPR003423">
    <property type="entry name" value="OMP_efflux"/>
</dbReference>
<dbReference type="PANTHER" id="PTHR30026:SF20">
    <property type="entry name" value="OUTER MEMBRANE PROTEIN TOLC"/>
    <property type="match status" value="1"/>
</dbReference>
<keyword evidence="3" id="KW-0813">Transport</keyword>
<proteinExistence type="inferred from homology"/>
<evidence type="ECO:0000256" key="1">
    <source>
        <dbReference type="ARBA" id="ARBA00004442"/>
    </source>
</evidence>
<reference evidence="9" key="1">
    <citation type="submission" date="2022-10" db="EMBL/GenBank/DDBJ databases">
        <authorList>
            <person name="Yu W.X."/>
        </authorList>
    </citation>
    <scope>NUCLEOTIDE SEQUENCE</scope>
    <source>
        <strain evidence="9">AAT</strain>
    </source>
</reference>
<dbReference type="AlphaFoldDB" id="A0AAE3M2J1"/>
<dbReference type="SUPFAM" id="SSF56954">
    <property type="entry name" value="Outer membrane efflux proteins (OEP)"/>
    <property type="match status" value="1"/>
</dbReference>
<gene>
    <name evidence="9" type="ORF">OM075_06055</name>
</gene>
<feature type="signal peptide" evidence="8">
    <location>
        <begin position="1"/>
        <end position="26"/>
    </location>
</feature>
<feature type="chain" id="PRO_5042153670" evidence="8">
    <location>
        <begin position="27"/>
        <end position="446"/>
    </location>
</feature>
<evidence type="ECO:0000256" key="5">
    <source>
        <dbReference type="ARBA" id="ARBA00022692"/>
    </source>
</evidence>
<keyword evidence="8" id="KW-0732">Signal</keyword>
<organism evidence="9 10">
    <name type="scientific">Plebeiibacterium sediminum</name>
    <dbReference type="NCBI Taxonomy" id="2992112"/>
    <lineage>
        <taxon>Bacteria</taxon>
        <taxon>Pseudomonadati</taxon>
        <taxon>Bacteroidota</taxon>
        <taxon>Bacteroidia</taxon>
        <taxon>Marinilabiliales</taxon>
        <taxon>Marinilabiliaceae</taxon>
        <taxon>Plebeiibacterium</taxon>
    </lineage>
</organism>
<name>A0AAE3M2J1_9BACT</name>
<dbReference type="GO" id="GO:0009279">
    <property type="term" value="C:cell outer membrane"/>
    <property type="evidence" value="ECO:0007669"/>
    <property type="project" value="UniProtKB-SubCell"/>
</dbReference>
<comment type="subcellular location">
    <subcellularLocation>
        <location evidence="1">Cell outer membrane</location>
    </subcellularLocation>
</comment>
<dbReference type="Proteomes" id="UP001209229">
    <property type="component" value="Unassembled WGS sequence"/>
</dbReference>
<keyword evidence="5" id="KW-0812">Transmembrane</keyword>
<dbReference type="RefSeq" id="WP_301189592.1">
    <property type="nucleotide sequence ID" value="NZ_JAPDPJ010000009.1"/>
</dbReference>
<keyword evidence="7" id="KW-0998">Cell outer membrane</keyword>
<evidence type="ECO:0000313" key="9">
    <source>
        <dbReference type="EMBL" id="MCW3786022.1"/>
    </source>
</evidence>
<dbReference type="GO" id="GO:1990281">
    <property type="term" value="C:efflux pump complex"/>
    <property type="evidence" value="ECO:0007669"/>
    <property type="project" value="TreeGrafter"/>
</dbReference>